<dbReference type="InterPro" id="IPR007372">
    <property type="entry name" value="Lipid/polyisoprenoid-bd_YceI"/>
</dbReference>
<evidence type="ECO:0000313" key="3">
    <source>
        <dbReference type="Proteomes" id="UP001201449"/>
    </source>
</evidence>
<dbReference type="SMART" id="SM00867">
    <property type="entry name" value="YceI"/>
    <property type="match status" value="1"/>
</dbReference>
<feature type="domain" description="Lipid/polyisoprenoid-binding YceI-like" evidence="1">
    <location>
        <begin position="42"/>
        <end position="239"/>
    </location>
</feature>
<dbReference type="Proteomes" id="UP001201449">
    <property type="component" value="Unassembled WGS sequence"/>
</dbReference>
<reference evidence="2 3" key="1">
    <citation type="submission" date="2022-01" db="EMBL/GenBank/DDBJ databases">
        <title>Mariniradius saccharolyticus sp. nov., isolated from sediment of a river.</title>
        <authorList>
            <person name="Liu H."/>
        </authorList>
    </citation>
    <scope>NUCLEOTIDE SEQUENCE [LARGE SCALE GENOMIC DNA]</scope>
    <source>
        <strain evidence="2 3">RY-2</strain>
    </source>
</reference>
<dbReference type="Pfam" id="PF04264">
    <property type="entry name" value="YceI"/>
    <property type="match status" value="1"/>
</dbReference>
<keyword evidence="3" id="KW-1185">Reference proteome</keyword>
<dbReference type="PROSITE" id="PS51257">
    <property type="entry name" value="PROKAR_LIPOPROTEIN"/>
    <property type="match status" value="1"/>
</dbReference>
<dbReference type="SUPFAM" id="SSF101874">
    <property type="entry name" value="YceI-like"/>
    <property type="match status" value="1"/>
</dbReference>
<proteinExistence type="predicted"/>
<sequence>MNLVKRTGLFVAFTFLVLSCSKPGETVETSEAQEVAEAEGATLTVDPATSKINWTGYKPTGKHFGYIPAVSGEVIVKGNELTGAKFVFDITGLKIQDMEETNEFYGKLWGHLQSPDFFDAANHPQAVFEVTGVEPFGVAAIQDLTQFPSANTPQKDSEIAPANPTHWISGNLTMRGTTKNIKFPAAVTITDGKVSAKAGFNIDRTAWGLSYGDESAAVDKAKDQFIYNTVSVGFEITTN</sequence>
<comment type="caution">
    <text evidence="2">The sequence shown here is derived from an EMBL/GenBank/DDBJ whole genome shotgun (WGS) entry which is preliminary data.</text>
</comment>
<evidence type="ECO:0000313" key="2">
    <source>
        <dbReference type="EMBL" id="MCF1752971.1"/>
    </source>
</evidence>
<gene>
    <name evidence="2" type="ORF">L0U89_18070</name>
</gene>
<organism evidence="2 3">
    <name type="scientific">Mariniradius sediminis</name>
    <dbReference type="NCBI Taxonomy" id="2909237"/>
    <lineage>
        <taxon>Bacteria</taxon>
        <taxon>Pseudomonadati</taxon>
        <taxon>Bacteroidota</taxon>
        <taxon>Cytophagia</taxon>
        <taxon>Cytophagales</taxon>
        <taxon>Cyclobacteriaceae</taxon>
        <taxon>Mariniradius</taxon>
    </lineage>
</organism>
<dbReference type="Gene3D" id="2.40.128.110">
    <property type="entry name" value="Lipid/polyisoprenoid-binding, YceI-like"/>
    <property type="match status" value="1"/>
</dbReference>
<evidence type="ECO:0000259" key="1">
    <source>
        <dbReference type="SMART" id="SM00867"/>
    </source>
</evidence>
<dbReference type="InterPro" id="IPR036761">
    <property type="entry name" value="TTHA0802/YceI-like_sf"/>
</dbReference>
<protein>
    <submittedName>
        <fullName evidence="2">YceI family protein</fullName>
    </submittedName>
</protein>
<dbReference type="PANTHER" id="PTHR34406">
    <property type="entry name" value="PROTEIN YCEI"/>
    <property type="match status" value="1"/>
</dbReference>
<dbReference type="PANTHER" id="PTHR34406:SF1">
    <property type="entry name" value="PROTEIN YCEI"/>
    <property type="match status" value="1"/>
</dbReference>
<name>A0ABS9BZA9_9BACT</name>
<dbReference type="EMBL" id="JAKEVZ010000018">
    <property type="protein sequence ID" value="MCF1752971.1"/>
    <property type="molecule type" value="Genomic_DNA"/>
</dbReference>
<dbReference type="RefSeq" id="WP_234862803.1">
    <property type="nucleotide sequence ID" value="NZ_JAKEVZ010000018.1"/>
</dbReference>
<accession>A0ABS9BZA9</accession>